<reference evidence="8" key="3">
    <citation type="journal article" date="2019" name="Int. J. Syst. Evol. Microbiol.">
        <title>The Global Catalogue of Microorganisms (GCM) 10K type strain sequencing project: providing services to taxonomists for standard genome sequencing and annotation.</title>
        <authorList>
            <consortium name="The Broad Institute Genomics Platform"/>
            <consortium name="The Broad Institute Genome Sequencing Center for Infectious Disease"/>
            <person name="Wu L."/>
            <person name="Ma J."/>
        </authorList>
    </citation>
    <scope>NUCLEOTIDE SEQUENCE [LARGE SCALE GENOMIC DNA]</scope>
    <source>
        <strain evidence="8">NBRC 105001</strain>
    </source>
</reference>
<dbReference type="InterPro" id="IPR050445">
    <property type="entry name" value="Bact_polysacc_biosynth/exp"/>
</dbReference>
<dbReference type="AlphaFoldDB" id="A0A2S7X9S5"/>
<dbReference type="EMBL" id="MSCP01000002">
    <property type="protein sequence ID" value="PQJ87896.1"/>
    <property type="molecule type" value="Genomic_DNA"/>
</dbReference>
<dbReference type="PANTHER" id="PTHR32309">
    <property type="entry name" value="TYROSINE-PROTEIN KINASE"/>
    <property type="match status" value="1"/>
</dbReference>
<evidence type="ECO:0000256" key="3">
    <source>
        <dbReference type="SAM" id="Phobius"/>
    </source>
</evidence>
<evidence type="ECO:0000313" key="7">
    <source>
        <dbReference type="Proteomes" id="UP000239273"/>
    </source>
</evidence>
<dbReference type="InterPro" id="IPR032807">
    <property type="entry name" value="GNVR"/>
</dbReference>
<dbReference type="PANTHER" id="PTHR32309:SF31">
    <property type="entry name" value="CAPSULAR EXOPOLYSACCHARIDE FAMILY"/>
    <property type="match status" value="1"/>
</dbReference>
<dbReference type="EMBL" id="BSOU01000001">
    <property type="protein sequence ID" value="GLR73537.1"/>
    <property type="molecule type" value="Genomic_DNA"/>
</dbReference>
<dbReference type="Proteomes" id="UP000239273">
    <property type="component" value="Unassembled WGS sequence"/>
</dbReference>
<accession>A0A2S7X9S5</accession>
<evidence type="ECO:0000256" key="1">
    <source>
        <dbReference type="SAM" id="Coils"/>
    </source>
</evidence>
<feature type="region of interest" description="Disordered" evidence="2">
    <location>
        <begin position="481"/>
        <end position="502"/>
    </location>
</feature>
<keyword evidence="3" id="KW-1133">Transmembrane helix</keyword>
<proteinExistence type="predicted"/>
<evidence type="ECO:0000313" key="6">
    <source>
        <dbReference type="EMBL" id="PQJ87896.1"/>
    </source>
</evidence>
<feature type="domain" description="Tyrosine-protein kinase G-rich" evidence="4">
    <location>
        <begin position="364"/>
        <end position="444"/>
    </location>
</feature>
<sequence>MITLSQRIFIIIESAWRRRYLIAIPILLMPIIGLTIGKLTPKYYDSHTSMLIQETAKMNPFLEDLAVSTMLKERLSSLQTLLHSRHILGLVAEERGYIHDSMSPQAIDNAVAHLSNNLSVTMAGKDLIRIDYRSTEQEGMKDTLEAVSRHFTEQLLAPERSSMKDSSQFLAENISFRREALDIAEEKLAQFKSRENTILPEMQITSLDRLTKLKQRLYERQAELAGAKKRLGSIDLQLSKTNPVIGKIEEQIIRIRGELTLLQAKYTPQHSKVQGKLRNLNRLEEERNRLLSQTQPSLSSEQLWDIASSNSVEDLAKAPPILLSQLEELQKATSKVDALTEETNVLESMIKDLEMQAANFGKNEKELFQLQRDLALKRQLYTDLVERFEMAKLTSSLGIFEQDKRVKIIDRPYTPNSPSNLPNLLFIIAGLFGGIGLGIGLAVIAELCDTTIRRKDEIATLNSAPILSRIPVQTTTHFTKNRTNQRTPNNTYSTHQLFDQHT</sequence>
<reference evidence="5" key="4">
    <citation type="submission" date="2023-01" db="EMBL/GenBank/DDBJ databases">
        <title>Draft genome sequence of Aliivibrio sifiae strain NBRC 105001.</title>
        <authorList>
            <person name="Sun Q."/>
            <person name="Mori K."/>
        </authorList>
    </citation>
    <scope>NUCLEOTIDE SEQUENCE</scope>
    <source>
        <strain evidence="5">NBRC 105001</strain>
    </source>
</reference>
<keyword evidence="1" id="KW-0175">Coiled coil</keyword>
<keyword evidence="3" id="KW-0472">Membrane</keyword>
<evidence type="ECO:0000313" key="8">
    <source>
        <dbReference type="Proteomes" id="UP001156660"/>
    </source>
</evidence>
<feature type="transmembrane region" description="Helical" evidence="3">
    <location>
        <begin position="424"/>
        <end position="445"/>
    </location>
</feature>
<reference evidence="6 7" key="2">
    <citation type="submission" date="2016-12" db="EMBL/GenBank/DDBJ databases">
        <title>Diversity of luminous bacteria.</title>
        <authorList>
            <person name="Yoshizawa S."/>
            <person name="Kogure K."/>
        </authorList>
    </citation>
    <scope>NUCLEOTIDE SEQUENCE [LARGE SCALE GENOMIC DNA]</scope>
    <source>
        <strain evidence="6 7">NBRC 105001</strain>
    </source>
</reference>
<protein>
    <submittedName>
        <fullName evidence="6">Chain-length determining protein</fullName>
    </submittedName>
</protein>
<organism evidence="6 7">
    <name type="scientific">Aliivibrio sifiae</name>
    <dbReference type="NCBI Taxonomy" id="566293"/>
    <lineage>
        <taxon>Bacteria</taxon>
        <taxon>Pseudomonadati</taxon>
        <taxon>Pseudomonadota</taxon>
        <taxon>Gammaproteobacteria</taxon>
        <taxon>Vibrionales</taxon>
        <taxon>Vibrionaceae</taxon>
        <taxon>Aliivibrio</taxon>
    </lineage>
</organism>
<evidence type="ECO:0000259" key="4">
    <source>
        <dbReference type="Pfam" id="PF13807"/>
    </source>
</evidence>
<gene>
    <name evidence="5" type="primary">sypO</name>
    <name evidence="6" type="ORF">BTO23_17605</name>
    <name evidence="5" type="ORF">GCM10007855_04100</name>
</gene>
<keyword evidence="3" id="KW-0812">Transmembrane</keyword>
<dbReference type="RefSeq" id="WP_061004017.1">
    <property type="nucleotide sequence ID" value="NZ_BSOU01000001.1"/>
</dbReference>
<evidence type="ECO:0000313" key="5">
    <source>
        <dbReference type="EMBL" id="GLR73537.1"/>
    </source>
</evidence>
<comment type="caution">
    <text evidence="6">The sequence shown here is derived from an EMBL/GenBank/DDBJ whole genome shotgun (WGS) entry which is preliminary data.</text>
</comment>
<dbReference type="OrthoDB" id="6210130at2"/>
<dbReference type="Proteomes" id="UP001156660">
    <property type="component" value="Unassembled WGS sequence"/>
</dbReference>
<feature type="coiled-coil region" evidence="1">
    <location>
        <begin position="322"/>
        <end position="356"/>
    </location>
</feature>
<evidence type="ECO:0000256" key="2">
    <source>
        <dbReference type="SAM" id="MobiDB-lite"/>
    </source>
</evidence>
<keyword evidence="8" id="KW-1185">Reference proteome</keyword>
<feature type="transmembrane region" description="Helical" evidence="3">
    <location>
        <begin position="20"/>
        <end position="40"/>
    </location>
</feature>
<dbReference type="Pfam" id="PF13807">
    <property type="entry name" value="GNVR"/>
    <property type="match status" value="1"/>
</dbReference>
<name>A0A2S7X9S5_9GAMM</name>
<reference evidence="5" key="1">
    <citation type="journal article" date="2014" name="Int. J. Syst. Evol. Microbiol.">
        <title>Complete genome of a new Firmicutes species belonging to the dominant human colonic microbiota ('Ruminococcus bicirculans') reveals two chromosomes and a selective capacity to utilize plant glucans.</title>
        <authorList>
            <consortium name="NISC Comparative Sequencing Program"/>
            <person name="Wegmann U."/>
            <person name="Louis P."/>
            <person name="Goesmann A."/>
            <person name="Henrissat B."/>
            <person name="Duncan S.H."/>
            <person name="Flint H.J."/>
        </authorList>
    </citation>
    <scope>NUCLEOTIDE SEQUENCE</scope>
    <source>
        <strain evidence="5">NBRC 105001</strain>
    </source>
</reference>